<evidence type="ECO:0000256" key="14">
    <source>
        <dbReference type="PROSITE-ProRule" id="PRU01360"/>
    </source>
</evidence>
<feature type="domain" description="Secretin/TonB short N-terminal" evidence="18">
    <location>
        <begin position="69"/>
        <end position="120"/>
    </location>
</feature>
<evidence type="ECO:0000313" key="20">
    <source>
        <dbReference type="Proteomes" id="UP000252086"/>
    </source>
</evidence>
<evidence type="ECO:0000256" key="11">
    <source>
        <dbReference type="ARBA" id="ARBA00023136"/>
    </source>
</evidence>
<dbReference type="SUPFAM" id="SSF56935">
    <property type="entry name" value="Porins"/>
    <property type="match status" value="1"/>
</dbReference>
<protein>
    <submittedName>
        <fullName evidence="19">Iron complex outermembrane receptor protein</fullName>
    </submittedName>
</protein>
<dbReference type="Gene3D" id="2.170.130.10">
    <property type="entry name" value="TonB-dependent receptor, plug domain"/>
    <property type="match status" value="1"/>
</dbReference>
<accession>A0A366D5B4</accession>
<dbReference type="PROSITE" id="PS01156">
    <property type="entry name" value="TONB_DEPENDENT_REC_2"/>
    <property type="match status" value="1"/>
</dbReference>
<evidence type="ECO:0000256" key="15">
    <source>
        <dbReference type="PROSITE-ProRule" id="PRU10144"/>
    </source>
</evidence>
<keyword evidence="6 14" id="KW-0812">Transmembrane</keyword>
<dbReference type="Pfam" id="PF07715">
    <property type="entry name" value="Plug"/>
    <property type="match status" value="1"/>
</dbReference>
<keyword evidence="3 14" id="KW-0813">Transport</keyword>
<dbReference type="Pfam" id="PF00593">
    <property type="entry name" value="TonB_dep_Rec_b-barrel"/>
    <property type="match status" value="1"/>
</dbReference>
<dbReference type="InterPro" id="IPR036942">
    <property type="entry name" value="Beta-barrel_TonB_sf"/>
</dbReference>
<evidence type="ECO:0000256" key="12">
    <source>
        <dbReference type="ARBA" id="ARBA00023170"/>
    </source>
</evidence>
<feature type="chain" id="PRO_5016693825" evidence="17">
    <location>
        <begin position="37"/>
        <end position="809"/>
    </location>
</feature>
<evidence type="ECO:0000256" key="9">
    <source>
        <dbReference type="ARBA" id="ARBA00023065"/>
    </source>
</evidence>
<keyword evidence="9" id="KW-0406">Ion transport</keyword>
<organism evidence="19 20">
    <name type="scientific">Marinomonas aquiplantarum</name>
    <dbReference type="NCBI Taxonomy" id="491951"/>
    <lineage>
        <taxon>Bacteria</taxon>
        <taxon>Pseudomonadati</taxon>
        <taxon>Pseudomonadota</taxon>
        <taxon>Gammaproteobacteria</taxon>
        <taxon>Oceanospirillales</taxon>
        <taxon>Oceanospirillaceae</taxon>
        <taxon>Marinomonas</taxon>
    </lineage>
</organism>
<evidence type="ECO:0000256" key="16">
    <source>
        <dbReference type="RuleBase" id="RU003357"/>
    </source>
</evidence>
<dbReference type="Proteomes" id="UP000252086">
    <property type="component" value="Unassembled WGS sequence"/>
</dbReference>
<keyword evidence="4 14" id="KW-1134">Transmembrane beta strand</keyword>
<dbReference type="InterPro" id="IPR037066">
    <property type="entry name" value="Plug_dom_sf"/>
</dbReference>
<evidence type="ECO:0000256" key="17">
    <source>
        <dbReference type="SAM" id="SignalP"/>
    </source>
</evidence>
<dbReference type="PANTHER" id="PTHR32552">
    <property type="entry name" value="FERRICHROME IRON RECEPTOR-RELATED"/>
    <property type="match status" value="1"/>
</dbReference>
<dbReference type="EMBL" id="QNRF01000002">
    <property type="protein sequence ID" value="RBO84664.1"/>
    <property type="molecule type" value="Genomic_DNA"/>
</dbReference>
<evidence type="ECO:0000256" key="10">
    <source>
        <dbReference type="ARBA" id="ARBA00023077"/>
    </source>
</evidence>
<keyword evidence="13 14" id="KW-0998">Cell outer membrane</keyword>
<dbReference type="OrthoDB" id="8732650at2"/>
<evidence type="ECO:0000256" key="3">
    <source>
        <dbReference type="ARBA" id="ARBA00022448"/>
    </source>
</evidence>
<feature type="short sequence motif" description="TonB C-terminal box" evidence="15">
    <location>
        <begin position="792"/>
        <end position="809"/>
    </location>
</feature>
<comment type="subcellular location">
    <subcellularLocation>
        <location evidence="1 14">Cell outer membrane</location>
        <topology evidence="1 14">Multi-pass membrane protein</topology>
    </subcellularLocation>
</comment>
<keyword evidence="20" id="KW-1185">Reference proteome</keyword>
<dbReference type="PANTHER" id="PTHR32552:SF82">
    <property type="entry name" value="FCUA PROTEIN"/>
    <property type="match status" value="1"/>
</dbReference>
<dbReference type="NCBIfam" id="TIGR01783">
    <property type="entry name" value="TonB-siderophor"/>
    <property type="match status" value="1"/>
</dbReference>
<keyword evidence="12 19" id="KW-0675">Receptor</keyword>
<gene>
    <name evidence="19" type="ORF">DFP76_10261</name>
</gene>
<dbReference type="InterPro" id="IPR010917">
    <property type="entry name" value="TonB_rcpt_CS"/>
</dbReference>
<dbReference type="PROSITE" id="PS52016">
    <property type="entry name" value="TONB_DEPENDENT_REC_3"/>
    <property type="match status" value="1"/>
</dbReference>
<dbReference type="CDD" id="cd01347">
    <property type="entry name" value="ligand_gated_channel"/>
    <property type="match status" value="1"/>
</dbReference>
<dbReference type="InterPro" id="IPR010105">
    <property type="entry name" value="TonB_sidphr_rcpt"/>
</dbReference>
<keyword evidence="10 16" id="KW-0798">TonB box</keyword>
<dbReference type="Gene3D" id="2.40.170.20">
    <property type="entry name" value="TonB-dependent receptor, beta-barrel domain"/>
    <property type="match status" value="1"/>
</dbReference>
<dbReference type="InterPro" id="IPR000531">
    <property type="entry name" value="Beta-barrel_TonB"/>
</dbReference>
<evidence type="ECO:0000259" key="18">
    <source>
        <dbReference type="SMART" id="SM00965"/>
    </source>
</evidence>
<dbReference type="Gene3D" id="3.55.50.30">
    <property type="match status" value="1"/>
</dbReference>
<feature type="signal peptide" evidence="17">
    <location>
        <begin position="1"/>
        <end position="36"/>
    </location>
</feature>
<evidence type="ECO:0000256" key="2">
    <source>
        <dbReference type="ARBA" id="ARBA00009810"/>
    </source>
</evidence>
<dbReference type="AlphaFoldDB" id="A0A366D5B4"/>
<dbReference type="GO" id="GO:0009279">
    <property type="term" value="C:cell outer membrane"/>
    <property type="evidence" value="ECO:0007669"/>
    <property type="project" value="UniProtKB-SubCell"/>
</dbReference>
<comment type="similarity">
    <text evidence="2 14 16">Belongs to the TonB-dependent receptor family.</text>
</comment>
<evidence type="ECO:0000256" key="1">
    <source>
        <dbReference type="ARBA" id="ARBA00004571"/>
    </source>
</evidence>
<evidence type="ECO:0000256" key="8">
    <source>
        <dbReference type="ARBA" id="ARBA00023004"/>
    </source>
</evidence>
<keyword evidence="7 17" id="KW-0732">Signal</keyword>
<dbReference type="InterPro" id="IPR011662">
    <property type="entry name" value="Secretin/TonB_short_N"/>
</dbReference>
<evidence type="ECO:0000256" key="4">
    <source>
        <dbReference type="ARBA" id="ARBA00022452"/>
    </source>
</evidence>
<name>A0A366D5B4_9GAMM</name>
<dbReference type="RefSeq" id="WP_113873315.1">
    <property type="nucleotide sequence ID" value="NZ_QNRF01000002.1"/>
</dbReference>
<sequence length="809" mass="88103">MQLRQIKIHPKNKLHQTITTALFSTCLSLASVAAMAEVNDTQQASRQQMSVPAGNLGQTLTKLAYENQIPLAFDPALTQDIQNQAISGDFTAFELMDALLADTSLILTSSPDGTYRLLNQTDYTMSGLAISAKEISGALLSEYKGGQIESGGRLGIFGLQDSSEVPFSLVSYTNKAIEDQQLESIAEVLDNDASVQSGFGFGNYAESFMVRGFQLDSDAISYSGLYGILPRQVVSTNAVESVQLLKGANTFVNGVTPGGTGIGGAINLEPKRAEEHLNAITLDTTLEGQIGVSTDVARRYGDLNEWGVRVNALHRGGDSAIDNESRSETSISLGMDYQHEHLSIAADMGYQKQTIDAGRSVVYIGSALTQLSPPASWKNYAPSWANSELETLFTMLKADYQLSDNWAIKGALGINHNEEYGDYGSPTVSSEDGTATMYRLSVPYESDTISSTLGLIGDIQTGSISHQLNLSYSDLTYKTYTAYTMSGSSNTNLYDPVDGSYPSTTWSGGNMDNPKRRSATHNQGLSFADTLGFWEEELLLTLGLRHQTINVDNYSYDGDPESSYDDSATSPIYGLVYKASDEISLYFNHVEALQQGEIIASSESYANAGSNLAPYHSKQNEVGIKFENGTLGASAALFEITQPQAYAGANNIYDYYGTQRNQGLELNIFGEPLTGLRINTSATWLNAKLEDTQNGANDGNYAPNISQYRVVLGAEYKLPQITGFSLGGKIIRSGPQYVDSANTFKLDPWTRLDINARYQSFIGQQPVTWRLNITNLTNESYWASSKEGFTNYLTQGNPREIKLSLSTEF</sequence>
<evidence type="ECO:0000256" key="7">
    <source>
        <dbReference type="ARBA" id="ARBA00022729"/>
    </source>
</evidence>
<dbReference type="SMART" id="SM00965">
    <property type="entry name" value="STN"/>
    <property type="match status" value="1"/>
</dbReference>
<dbReference type="InterPro" id="IPR012910">
    <property type="entry name" value="Plug_dom"/>
</dbReference>
<comment type="caution">
    <text evidence="19">The sequence shown here is derived from an EMBL/GenBank/DDBJ whole genome shotgun (WGS) entry which is preliminary data.</text>
</comment>
<reference evidence="19 20" key="1">
    <citation type="submission" date="2018-06" db="EMBL/GenBank/DDBJ databases">
        <title>Genomic Encyclopedia of Type Strains, Phase III (KMG-III): the genomes of soil and plant-associated and newly described type strains.</title>
        <authorList>
            <person name="Whitman W."/>
        </authorList>
    </citation>
    <scope>NUCLEOTIDE SEQUENCE [LARGE SCALE GENOMIC DNA]</scope>
    <source>
        <strain evidence="19 20">CECT 7732</strain>
    </source>
</reference>
<keyword evidence="11 14" id="KW-0472">Membrane</keyword>
<evidence type="ECO:0000256" key="13">
    <source>
        <dbReference type="ARBA" id="ARBA00023237"/>
    </source>
</evidence>
<keyword evidence="5" id="KW-0410">Iron transport</keyword>
<dbReference type="GO" id="GO:0015891">
    <property type="term" value="P:siderophore transport"/>
    <property type="evidence" value="ECO:0007669"/>
    <property type="project" value="InterPro"/>
</dbReference>
<dbReference type="GO" id="GO:0038023">
    <property type="term" value="F:signaling receptor activity"/>
    <property type="evidence" value="ECO:0007669"/>
    <property type="project" value="InterPro"/>
</dbReference>
<proteinExistence type="inferred from homology"/>
<evidence type="ECO:0000256" key="6">
    <source>
        <dbReference type="ARBA" id="ARBA00022692"/>
    </source>
</evidence>
<evidence type="ECO:0000313" key="19">
    <source>
        <dbReference type="EMBL" id="RBO84664.1"/>
    </source>
</evidence>
<dbReference type="GO" id="GO:0015344">
    <property type="term" value="F:siderophore uptake transmembrane transporter activity"/>
    <property type="evidence" value="ECO:0007669"/>
    <property type="project" value="TreeGrafter"/>
</dbReference>
<dbReference type="InterPro" id="IPR039426">
    <property type="entry name" value="TonB-dep_rcpt-like"/>
</dbReference>
<keyword evidence="8" id="KW-0408">Iron</keyword>
<evidence type="ECO:0000256" key="5">
    <source>
        <dbReference type="ARBA" id="ARBA00022496"/>
    </source>
</evidence>